<protein>
    <submittedName>
        <fullName evidence="2">Uncharacterized protein</fullName>
    </submittedName>
</protein>
<dbReference type="EMBL" id="KZ559631">
    <property type="protein sequence ID" value="PLN75958.1"/>
    <property type="molecule type" value="Genomic_DNA"/>
</dbReference>
<evidence type="ECO:0000313" key="3">
    <source>
        <dbReference type="Proteomes" id="UP000235023"/>
    </source>
</evidence>
<gene>
    <name evidence="2" type="ORF">BDW42DRAFT_179640</name>
</gene>
<feature type="compositionally biased region" description="Basic and acidic residues" evidence="1">
    <location>
        <begin position="68"/>
        <end position="88"/>
    </location>
</feature>
<accession>A0A2J5HG96</accession>
<dbReference type="Proteomes" id="UP000235023">
    <property type="component" value="Unassembled WGS sequence"/>
</dbReference>
<name>A0A2J5HG96_9EURO</name>
<reference evidence="3" key="1">
    <citation type="submission" date="2017-12" db="EMBL/GenBank/DDBJ databases">
        <authorList>
            <consortium name="DOE Joint Genome Institute"/>
            <person name="Mondo S.J."/>
            <person name="Kjaerbolling I."/>
            <person name="Vesth T.C."/>
            <person name="Frisvad J.C."/>
            <person name="Nybo J.L."/>
            <person name="Theobald S."/>
            <person name="Kuo A."/>
            <person name="Bowyer P."/>
            <person name="Matsuda Y."/>
            <person name="Lyhne E.K."/>
            <person name="Kogle M.E."/>
            <person name="Clum A."/>
            <person name="Lipzen A."/>
            <person name="Salamov A."/>
            <person name="Ngan C.Y."/>
            <person name="Daum C."/>
            <person name="Chiniquy J."/>
            <person name="Barry K."/>
            <person name="LaButti K."/>
            <person name="Haridas S."/>
            <person name="Simmons B.A."/>
            <person name="Magnuson J.K."/>
            <person name="Mortensen U.H."/>
            <person name="Larsen T.O."/>
            <person name="Grigoriev I.V."/>
            <person name="Baker S.E."/>
            <person name="Andersen M.R."/>
            <person name="Nordberg H.P."/>
            <person name="Cantor M.N."/>
            <person name="Hua S.X."/>
        </authorList>
    </citation>
    <scope>NUCLEOTIDE SEQUENCE [LARGE SCALE GENOMIC DNA]</scope>
    <source>
        <strain evidence="3">IBT 19404</strain>
    </source>
</reference>
<organism evidence="2 3">
    <name type="scientific">Aspergillus taichungensis</name>
    <dbReference type="NCBI Taxonomy" id="482145"/>
    <lineage>
        <taxon>Eukaryota</taxon>
        <taxon>Fungi</taxon>
        <taxon>Dikarya</taxon>
        <taxon>Ascomycota</taxon>
        <taxon>Pezizomycotina</taxon>
        <taxon>Eurotiomycetes</taxon>
        <taxon>Eurotiomycetidae</taxon>
        <taxon>Eurotiales</taxon>
        <taxon>Aspergillaceae</taxon>
        <taxon>Aspergillus</taxon>
        <taxon>Aspergillus subgen. Circumdati</taxon>
    </lineage>
</organism>
<proteinExistence type="predicted"/>
<evidence type="ECO:0000313" key="2">
    <source>
        <dbReference type="EMBL" id="PLN75958.1"/>
    </source>
</evidence>
<feature type="region of interest" description="Disordered" evidence="1">
    <location>
        <begin position="64"/>
        <end position="88"/>
    </location>
</feature>
<dbReference type="AlphaFoldDB" id="A0A2J5HG96"/>
<feature type="non-terminal residue" evidence="2">
    <location>
        <position position="88"/>
    </location>
</feature>
<evidence type="ECO:0000256" key="1">
    <source>
        <dbReference type="SAM" id="MobiDB-lite"/>
    </source>
</evidence>
<keyword evidence="3" id="KW-1185">Reference proteome</keyword>
<sequence>MSDLTLLFSSRTYLSYQLSSSSKAQHYIPLASTFIPHPTRKGPLEPVTVTRSLRHQIARRISPQIFPPRDHTNPVLYPKKEENSRPAG</sequence>